<evidence type="ECO:0000256" key="2">
    <source>
        <dbReference type="ARBA" id="ARBA00022763"/>
    </source>
</evidence>
<keyword evidence="8" id="KW-1185">Reference proteome</keyword>
<comment type="subcellular location">
    <subcellularLocation>
        <location evidence="1">Nucleus</location>
    </subcellularLocation>
</comment>
<evidence type="ECO:0000259" key="6">
    <source>
        <dbReference type="Pfam" id="PF08573"/>
    </source>
</evidence>
<dbReference type="InterPro" id="IPR033316">
    <property type="entry name" value="RBBP8-like"/>
</dbReference>
<evidence type="ECO:0000256" key="3">
    <source>
        <dbReference type="ARBA" id="ARBA00023242"/>
    </source>
</evidence>
<proteinExistence type="predicted"/>
<keyword evidence="4" id="KW-0175">Coiled coil</keyword>
<dbReference type="Pfam" id="PF08573">
    <property type="entry name" value="SAE2"/>
    <property type="match status" value="1"/>
</dbReference>
<dbReference type="PANTHER" id="PTHR15107">
    <property type="entry name" value="RETINOBLASTOMA BINDING PROTEIN 8"/>
    <property type="match status" value="1"/>
</dbReference>
<dbReference type="Proteomes" id="UP001174677">
    <property type="component" value="Chromosome 14"/>
</dbReference>
<feature type="domain" description="DNA endonuclease activator Ctp1 C-terminal" evidence="6">
    <location>
        <begin position="656"/>
        <end position="684"/>
    </location>
</feature>
<feature type="compositionally biased region" description="Basic and acidic residues" evidence="5">
    <location>
        <begin position="536"/>
        <end position="547"/>
    </location>
</feature>
<dbReference type="EMBL" id="JARPOI010000014">
    <property type="protein sequence ID" value="KAJ9158746.1"/>
    <property type="molecule type" value="Genomic_DNA"/>
</dbReference>
<name>A0ABQ9L5M2_HEVBR</name>
<keyword evidence="3" id="KW-0539">Nucleus</keyword>
<gene>
    <name evidence="7" type="ORF">P3X46_024303</name>
</gene>
<reference evidence="7" key="1">
    <citation type="journal article" date="2023" name="Plant Biotechnol. J.">
        <title>Chromosome-level wild Hevea brasiliensis genome provides new tools for genomic-assisted breeding and valuable loci to elevate rubber yield.</title>
        <authorList>
            <person name="Cheng H."/>
            <person name="Song X."/>
            <person name="Hu Y."/>
            <person name="Wu T."/>
            <person name="Yang Q."/>
            <person name="An Z."/>
            <person name="Feng S."/>
            <person name="Deng Z."/>
            <person name="Wu W."/>
            <person name="Zeng X."/>
            <person name="Tu M."/>
            <person name="Wang X."/>
            <person name="Huang H."/>
        </authorList>
    </citation>
    <scope>NUCLEOTIDE SEQUENCE</scope>
    <source>
        <strain evidence="7">MT/VB/25A 57/8</strain>
    </source>
</reference>
<keyword evidence="2" id="KW-0227">DNA damage</keyword>
<evidence type="ECO:0000256" key="5">
    <source>
        <dbReference type="SAM" id="MobiDB-lite"/>
    </source>
</evidence>
<dbReference type="InterPro" id="IPR013882">
    <property type="entry name" value="Ctp1_C"/>
</dbReference>
<feature type="coiled-coil region" evidence="4">
    <location>
        <begin position="107"/>
        <end position="403"/>
    </location>
</feature>
<evidence type="ECO:0000313" key="7">
    <source>
        <dbReference type="EMBL" id="KAJ9158746.1"/>
    </source>
</evidence>
<feature type="region of interest" description="Disordered" evidence="5">
    <location>
        <begin position="575"/>
        <end position="603"/>
    </location>
</feature>
<evidence type="ECO:0000313" key="8">
    <source>
        <dbReference type="Proteomes" id="UP001174677"/>
    </source>
</evidence>
<comment type="caution">
    <text evidence="7">The sequence shown here is derived from an EMBL/GenBank/DDBJ whole genome shotgun (WGS) entry which is preliminary data.</text>
</comment>
<feature type="region of interest" description="Disordered" evidence="5">
    <location>
        <begin position="522"/>
        <end position="550"/>
    </location>
</feature>
<evidence type="ECO:0000256" key="4">
    <source>
        <dbReference type="SAM" id="Coils"/>
    </source>
</evidence>
<sequence length="688" mass="79748">MKIFRTRQRHDTRRIEIETNRFHLFSEHFIPANSIASEMEGGLQYFPKPVCPAENDDDLKYVSKLSTILVATIQEAKDRISQIEYIFCSQLYSNFQMKTKSLQKLYLEAKKEAEDSWKEKEKNLQLQNERLLLEKQELLEENRCLKLEKEKSLGELDDKTDSLVLKERILQVRIDELEQEVRKKSKEVDEGMELHNKLLQLVQTKSTMILEKGKQLNEYKEKNNGLLDKVKSLEKKVEVLEDELKRKALKIAEKEEMEADLLKRINSLISLISDNHELLTKHEKEKKELVEKLEWLEKDVSELQKKLKKKTEELEEGRVSQAQLLQQIDADKLEILKQKQQLEESENDKKLLLEKVNVFEEKINELKENLSSCSKVDEGKDSYEKLLQQIELKETQLLAEKKKTKNVFDAYKRLKSQYKFLCAKAGLTEENMLPQIKLEDESASLMHQQNPTTSPDFVSRHPDTATAACEIKKVKIENDASDLLEEDKVVKSIPMPSFHSPTSGYIAPKCIPAAKSAPVVGTKRPASRWVGTRSRQNRDGPDPHDDFLDTPLENLRRTLNKTMKDDHDLQIPVQKDMHSDSSDDETQDMNVDPGPEKQQMPLPMAGQKGFKYVEPVRKKAERDNLKGVECKQCKKFYDAVLPNGGKDADGNIQNFRCEHHDGVSRHRYKYVPPLTPEGFWNIGFESEM</sequence>
<dbReference type="PANTHER" id="PTHR15107:SF0">
    <property type="entry name" value="DNA ENDONUCLEASE ACTIVATOR CTP1 C-TERMINAL DOMAIN-CONTAINING PROTEIN"/>
    <property type="match status" value="1"/>
</dbReference>
<organism evidence="7 8">
    <name type="scientific">Hevea brasiliensis</name>
    <name type="common">Para rubber tree</name>
    <name type="synonym">Siphonia brasiliensis</name>
    <dbReference type="NCBI Taxonomy" id="3981"/>
    <lineage>
        <taxon>Eukaryota</taxon>
        <taxon>Viridiplantae</taxon>
        <taxon>Streptophyta</taxon>
        <taxon>Embryophyta</taxon>
        <taxon>Tracheophyta</taxon>
        <taxon>Spermatophyta</taxon>
        <taxon>Magnoliopsida</taxon>
        <taxon>eudicotyledons</taxon>
        <taxon>Gunneridae</taxon>
        <taxon>Pentapetalae</taxon>
        <taxon>rosids</taxon>
        <taxon>fabids</taxon>
        <taxon>Malpighiales</taxon>
        <taxon>Euphorbiaceae</taxon>
        <taxon>Crotonoideae</taxon>
        <taxon>Micrandreae</taxon>
        <taxon>Hevea</taxon>
    </lineage>
</organism>
<evidence type="ECO:0000256" key="1">
    <source>
        <dbReference type="ARBA" id="ARBA00004123"/>
    </source>
</evidence>
<accession>A0ABQ9L5M2</accession>
<protein>
    <recommendedName>
        <fullName evidence="6">DNA endonuclease activator Ctp1 C-terminal domain-containing protein</fullName>
    </recommendedName>
</protein>